<dbReference type="SUPFAM" id="SSF50129">
    <property type="entry name" value="GroES-like"/>
    <property type="match status" value="1"/>
</dbReference>
<evidence type="ECO:0000313" key="8">
    <source>
        <dbReference type="Proteomes" id="UP001261871"/>
    </source>
</evidence>
<dbReference type="PANTHER" id="PTHR44154:SF1">
    <property type="entry name" value="QUINONE OXIDOREDUCTASE"/>
    <property type="match status" value="1"/>
</dbReference>
<dbReference type="PROSITE" id="PS01162">
    <property type="entry name" value="QOR_ZETA_CRYSTAL"/>
    <property type="match status" value="1"/>
</dbReference>
<gene>
    <name evidence="7" type="ORF">J2W95_003041</name>
</gene>
<name>A0ABU1S5L6_9FLAO</name>
<dbReference type="InterPro" id="IPR020843">
    <property type="entry name" value="ER"/>
</dbReference>
<dbReference type="SMART" id="SM00829">
    <property type="entry name" value="PKS_ER"/>
    <property type="match status" value="1"/>
</dbReference>
<protein>
    <submittedName>
        <fullName evidence="7">NADPH:quinone reductase-like Zn-dependent oxidoreductase</fullName>
    </submittedName>
</protein>
<evidence type="ECO:0000256" key="3">
    <source>
        <dbReference type="ARBA" id="ARBA00022490"/>
    </source>
</evidence>
<keyword evidence="4" id="KW-0521">NADP</keyword>
<dbReference type="CDD" id="cd05289">
    <property type="entry name" value="MDR_like_2"/>
    <property type="match status" value="1"/>
</dbReference>
<feature type="domain" description="Enoyl reductase (ER)" evidence="6">
    <location>
        <begin position="10"/>
        <end position="311"/>
    </location>
</feature>
<evidence type="ECO:0000256" key="1">
    <source>
        <dbReference type="ARBA" id="ARBA00004496"/>
    </source>
</evidence>
<dbReference type="Pfam" id="PF13602">
    <property type="entry name" value="ADH_zinc_N_2"/>
    <property type="match status" value="1"/>
</dbReference>
<comment type="subcellular location">
    <subcellularLocation>
        <location evidence="1">Cytoplasm</location>
    </subcellularLocation>
</comment>
<evidence type="ECO:0000256" key="4">
    <source>
        <dbReference type="ARBA" id="ARBA00022857"/>
    </source>
</evidence>
<evidence type="ECO:0000259" key="6">
    <source>
        <dbReference type="SMART" id="SM00829"/>
    </source>
</evidence>
<keyword evidence="5" id="KW-0694">RNA-binding</keyword>
<dbReference type="Pfam" id="PF08240">
    <property type="entry name" value="ADH_N"/>
    <property type="match status" value="1"/>
</dbReference>
<dbReference type="Proteomes" id="UP001261871">
    <property type="component" value="Unassembled WGS sequence"/>
</dbReference>
<evidence type="ECO:0000256" key="5">
    <source>
        <dbReference type="ARBA" id="ARBA00022884"/>
    </source>
</evidence>
<proteinExistence type="predicted"/>
<comment type="subunit">
    <text evidence="2">Homotetramer.</text>
</comment>
<dbReference type="InterPro" id="IPR013154">
    <property type="entry name" value="ADH-like_N"/>
</dbReference>
<organism evidence="7 8">
    <name type="scientific">Flavobacterium granuli</name>
    <dbReference type="NCBI Taxonomy" id="280093"/>
    <lineage>
        <taxon>Bacteria</taxon>
        <taxon>Pseudomonadati</taxon>
        <taxon>Bacteroidota</taxon>
        <taxon>Flavobacteriia</taxon>
        <taxon>Flavobacteriales</taxon>
        <taxon>Flavobacteriaceae</taxon>
        <taxon>Flavobacterium</taxon>
    </lineage>
</organism>
<reference evidence="7 8" key="1">
    <citation type="submission" date="2023-07" db="EMBL/GenBank/DDBJ databases">
        <title>Sorghum-associated microbial communities from plants grown in Nebraska, USA.</title>
        <authorList>
            <person name="Schachtman D."/>
        </authorList>
    </citation>
    <scope>NUCLEOTIDE SEQUENCE [LARGE SCALE GENOMIC DNA]</scope>
    <source>
        <strain evidence="7 8">BE124</strain>
    </source>
</reference>
<dbReference type="RefSeq" id="WP_310008442.1">
    <property type="nucleotide sequence ID" value="NZ_JAVDTX010000007.1"/>
</dbReference>
<dbReference type="Gene3D" id="3.90.180.10">
    <property type="entry name" value="Medium-chain alcohol dehydrogenases, catalytic domain"/>
    <property type="match status" value="1"/>
</dbReference>
<dbReference type="InterPro" id="IPR002364">
    <property type="entry name" value="Quin_OxRdtase/zeta-crystal_CS"/>
</dbReference>
<evidence type="ECO:0000256" key="2">
    <source>
        <dbReference type="ARBA" id="ARBA00011881"/>
    </source>
</evidence>
<comment type="caution">
    <text evidence="7">The sequence shown here is derived from an EMBL/GenBank/DDBJ whole genome shotgun (WGS) entry which is preliminary data.</text>
</comment>
<dbReference type="EMBL" id="JAVDTX010000007">
    <property type="protein sequence ID" value="MDR6846325.1"/>
    <property type="molecule type" value="Genomic_DNA"/>
</dbReference>
<accession>A0ABU1S5L6</accession>
<dbReference type="InterPro" id="IPR011032">
    <property type="entry name" value="GroES-like_sf"/>
</dbReference>
<sequence>MKAIIINEFGDIDKLLMTELPLPEVLENEVLIEVKAISINPVDVRTRSGSAMAEYLKDNMPLILGWDISGIIMDIGTKVTKFKKGDAVFGLINFLGHGKGYAEYVVAPEDQIAHKPINISYEEAGGATLSALTAWQLLVHYAKIKRGDRVLIQASSGGVGHYAVQIAKYFGAYIIGVSSAKNKYFVLELGADEHVAYDEQKFQDVVSEVDYVIDAFAKDSLYQSLKVVKNGGTILSLLPMISDDLLEKAKEKNVTVHYSLVKSDGKDMKAIAELLEKGIIKSHISKCFSLDKMGDAHIEMETGKTVGKIIVKP</sequence>
<dbReference type="InterPro" id="IPR036291">
    <property type="entry name" value="NAD(P)-bd_dom_sf"/>
</dbReference>
<dbReference type="PANTHER" id="PTHR44154">
    <property type="entry name" value="QUINONE OXIDOREDUCTASE"/>
    <property type="match status" value="1"/>
</dbReference>
<dbReference type="SUPFAM" id="SSF51735">
    <property type="entry name" value="NAD(P)-binding Rossmann-fold domains"/>
    <property type="match status" value="1"/>
</dbReference>
<keyword evidence="8" id="KW-1185">Reference proteome</keyword>
<evidence type="ECO:0000313" key="7">
    <source>
        <dbReference type="EMBL" id="MDR6846325.1"/>
    </source>
</evidence>
<dbReference type="Gene3D" id="3.40.50.720">
    <property type="entry name" value="NAD(P)-binding Rossmann-like Domain"/>
    <property type="match status" value="1"/>
</dbReference>
<keyword evidence="3" id="KW-0963">Cytoplasm</keyword>
<dbReference type="InterPro" id="IPR051603">
    <property type="entry name" value="Zinc-ADH_QOR/CCCR"/>
</dbReference>